<dbReference type="AlphaFoldDB" id="A0A8E5HQX9"/>
<reference evidence="2" key="1">
    <citation type="submission" date="2020-03" db="EMBL/GenBank/DDBJ databases">
        <title>A mixture of massive structural variations and highly conserved coding sequences in Ustilaginoidea virens genome.</title>
        <authorList>
            <person name="Zhang K."/>
            <person name="Zhao Z."/>
            <person name="Zhang Z."/>
            <person name="Li Y."/>
            <person name="Hsiang T."/>
            <person name="Sun W."/>
        </authorList>
    </citation>
    <scope>NUCLEOTIDE SEQUENCE</scope>
    <source>
        <strain evidence="2">UV-8b</strain>
    </source>
</reference>
<gene>
    <name evidence="2" type="ORF">UV8b_04083</name>
</gene>
<dbReference type="EMBL" id="CP072755">
    <property type="protein sequence ID" value="QUC19842.1"/>
    <property type="molecule type" value="Genomic_DNA"/>
</dbReference>
<dbReference type="RefSeq" id="XP_042997515.1">
    <property type="nucleotide sequence ID" value="XM_043141581.1"/>
</dbReference>
<dbReference type="Proteomes" id="UP000027002">
    <property type="component" value="Chromosome 3"/>
</dbReference>
<name>A0A8E5HQX9_USTVR</name>
<evidence type="ECO:0000313" key="3">
    <source>
        <dbReference type="Proteomes" id="UP000027002"/>
    </source>
</evidence>
<organism evidence="2 3">
    <name type="scientific">Ustilaginoidea virens</name>
    <name type="common">Rice false smut fungus</name>
    <name type="synonym">Villosiclava virens</name>
    <dbReference type="NCBI Taxonomy" id="1159556"/>
    <lineage>
        <taxon>Eukaryota</taxon>
        <taxon>Fungi</taxon>
        <taxon>Dikarya</taxon>
        <taxon>Ascomycota</taxon>
        <taxon>Pezizomycotina</taxon>
        <taxon>Sordariomycetes</taxon>
        <taxon>Hypocreomycetidae</taxon>
        <taxon>Hypocreales</taxon>
        <taxon>Clavicipitaceae</taxon>
        <taxon>Ustilaginoidea</taxon>
    </lineage>
</organism>
<accession>A0A8E5HQX9</accession>
<feature type="region of interest" description="Disordered" evidence="1">
    <location>
        <begin position="86"/>
        <end position="125"/>
    </location>
</feature>
<evidence type="ECO:0000256" key="1">
    <source>
        <dbReference type="SAM" id="MobiDB-lite"/>
    </source>
</evidence>
<sequence length="125" mass="13438">MGSALGASLWSLCARPKNSHGSDDFLQRERFSAASDERIMLMLVAVLGVWMGGPSQQSFSTQAGPGFFQGPEKQQAGRFRLQGCRPAGAQRTRNGSRDPQAQVVPTPEVGPHCYQVAPPVGPKEK</sequence>
<dbReference type="KEGG" id="uvi:66064861"/>
<dbReference type="GeneID" id="66064861"/>
<protein>
    <submittedName>
        <fullName evidence="2">Uncharacterized protein</fullName>
    </submittedName>
</protein>
<proteinExistence type="predicted"/>
<keyword evidence="3" id="KW-1185">Reference proteome</keyword>
<evidence type="ECO:0000313" key="2">
    <source>
        <dbReference type="EMBL" id="QUC19842.1"/>
    </source>
</evidence>